<feature type="region of interest" description="Disordered" evidence="1">
    <location>
        <begin position="15"/>
        <end position="50"/>
    </location>
</feature>
<feature type="compositionally biased region" description="Basic and acidic residues" evidence="1">
    <location>
        <begin position="566"/>
        <end position="587"/>
    </location>
</feature>
<dbReference type="InterPro" id="IPR027752">
    <property type="entry name" value="TTLL10"/>
</dbReference>
<evidence type="ECO:0000256" key="1">
    <source>
        <dbReference type="SAM" id="MobiDB-lite"/>
    </source>
</evidence>
<keyword evidence="3" id="KW-1185">Reference proteome</keyword>
<feature type="compositionally biased region" description="Basic and acidic residues" evidence="1">
    <location>
        <begin position="15"/>
        <end position="27"/>
    </location>
</feature>
<dbReference type="Gene3D" id="3.30.470.20">
    <property type="entry name" value="ATP-grasp fold, B domain"/>
    <property type="match status" value="1"/>
</dbReference>
<feature type="compositionally biased region" description="Low complexity" evidence="1">
    <location>
        <begin position="726"/>
        <end position="739"/>
    </location>
</feature>
<dbReference type="PANTHER" id="PTHR46810">
    <property type="entry name" value="INACTIVE POLYGLYCYLASE TTLL10"/>
    <property type="match status" value="1"/>
</dbReference>
<organism evidence="2 3">
    <name type="scientific">Pinctada imbricata</name>
    <name type="common">Atlantic pearl-oyster</name>
    <name type="synonym">Pinctada martensii</name>
    <dbReference type="NCBI Taxonomy" id="66713"/>
    <lineage>
        <taxon>Eukaryota</taxon>
        <taxon>Metazoa</taxon>
        <taxon>Spiralia</taxon>
        <taxon>Lophotrochozoa</taxon>
        <taxon>Mollusca</taxon>
        <taxon>Bivalvia</taxon>
        <taxon>Autobranchia</taxon>
        <taxon>Pteriomorphia</taxon>
        <taxon>Pterioida</taxon>
        <taxon>Pterioidea</taxon>
        <taxon>Pteriidae</taxon>
        <taxon>Pinctada</taxon>
    </lineage>
</organism>
<evidence type="ECO:0000313" key="2">
    <source>
        <dbReference type="EMBL" id="KAK3105402.1"/>
    </source>
</evidence>
<dbReference type="AlphaFoldDB" id="A0AA88YRM2"/>
<dbReference type="Proteomes" id="UP001186944">
    <property type="component" value="Unassembled WGS sequence"/>
</dbReference>
<dbReference type="PANTHER" id="PTHR46810:SF1">
    <property type="entry name" value="INACTIVE POLYGLYCYLASE TTLL10"/>
    <property type="match status" value="1"/>
</dbReference>
<protein>
    <recommendedName>
        <fullName evidence="4">Protein polyglycylase TTLL10</fullName>
    </recommendedName>
</protein>
<name>A0AA88YRM2_PINIB</name>
<feature type="compositionally biased region" description="Low complexity" evidence="1">
    <location>
        <begin position="595"/>
        <end position="604"/>
    </location>
</feature>
<feature type="compositionally biased region" description="Basic and acidic residues" evidence="1">
    <location>
        <begin position="843"/>
        <end position="854"/>
    </location>
</feature>
<gene>
    <name evidence="2" type="ORF">FSP39_024394</name>
</gene>
<feature type="region of interest" description="Disordered" evidence="1">
    <location>
        <begin position="693"/>
        <end position="754"/>
    </location>
</feature>
<feature type="region of interest" description="Disordered" evidence="1">
    <location>
        <begin position="826"/>
        <end position="854"/>
    </location>
</feature>
<feature type="compositionally biased region" description="Basic and acidic residues" evidence="1">
    <location>
        <begin position="484"/>
        <end position="516"/>
    </location>
</feature>
<feature type="region of interest" description="Disordered" evidence="1">
    <location>
        <begin position="654"/>
        <end position="678"/>
    </location>
</feature>
<dbReference type="PROSITE" id="PS51221">
    <property type="entry name" value="TTL"/>
    <property type="match status" value="1"/>
</dbReference>
<feature type="region of interest" description="Disordered" evidence="1">
    <location>
        <begin position="443"/>
        <end position="525"/>
    </location>
</feature>
<sequence>MIHFLSISETETDKHNDVTMMKDEEIKRQKKNTGKKSPGNRPTKLPSCSLPNNMQPTFFVGGGNGVALVEGPLTALGWKRTTDKYDERYRLKWTECKTKINYGAFKEGEQLVNHIPNGNLLTNKLGLLNSLQEYERVTLSTKGRPPRLRFIDFVPETYRLDEKHDRETFLEKYKDREMWICKPTGMNQGKGIFIIRSKEELDKLLEERDQRREQLAKSSRPMMTRIVQRYIQNPLLLEGRKFDIRAYLLIASTSPFLVLYHKGYIRLCCGKYKEDDTEMSTHLTNQFVQKKDPNYKDVKEDTAWSMDKFNQYINENLMAAKGLEENWVYNSLTKQMQKIMIHCFNSVKHKLQSRVGFFDLYGLDFMIDTDMKVWLIEVNVNPALHINCEALKDVIPGVVEETLYLSIECFEKSRKNQQLLPLNSMKNFNVLYCGSRPYAMPARQTRSVSPVKDERKASLSAPRAGSPVRGSHRMFTTSTAVSASERKKEDNVSNNKSEEENSNEKSEKGVSKKEEEPPYVCSKTPEQPASAAAVLEIAGSLLSQSSTLLQNSSLLQESVKLKMMHGEKNGNSDDEKKNEKEGNEKSKGIVLNLTSASSKSASGAGREKSKLGSKEASSLGNDIKNIKPVCSVPSTAAATKAVKVTQSETYNSVLDSMKGNTSGSSTLTTSTSSKSANSATHSSSALISASASKNNKSSSANVSSSSANSSLRHSTNFPVITNNSTAKNLKNSSNLTSSKASKEGLRSSNADGLISNPYTLNNDLMKSHDKHNHSKTSGQQPYISFSTASLKMTTSSAYSKPMVVPAVTLSDANIESNSMATFVLANPKGGRVDNKSGVRRNRAGRDRDKPDRGN</sequence>
<accession>A0AA88YRM2</accession>
<evidence type="ECO:0008006" key="4">
    <source>
        <dbReference type="Google" id="ProtNLM"/>
    </source>
</evidence>
<proteinExistence type="predicted"/>
<dbReference type="InterPro" id="IPR004344">
    <property type="entry name" value="TTL/TTLL_fam"/>
</dbReference>
<dbReference type="SUPFAM" id="SSF56059">
    <property type="entry name" value="Glutathione synthetase ATP-binding domain-like"/>
    <property type="match status" value="1"/>
</dbReference>
<feature type="compositionally biased region" description="Low complexity" evidence="1">
    <location>
        <begin position="693"/>
        <end position="716"/>
    </location>
</feature>
<reference evidence="2" key="1">
    <citation type="submission" date="2019-08" db="EMBL/GenBank/DDBJ databases">
        <title>The improved chromosome-level genome for the pearl oyster Pinctada fucata martensii using PacBio sequencing and Hi-C.</title>
        <authorList>
            <person name="Zheng Z."/>
        </authorList>
    </citation>
    <scope>NUCLEOTIDE SEQUENCE</scope>
    <source>
        <strain evidence="2">ZZ-2019</strain>
        <tissue evidence="2">Adductor muscle</tissue>
    </source>
</reference>
<comment type="caution">
    <text evidence="2">The sequence shown here is derived from an EMBL/GenBank/DDBJ whole genome shotgun (WGS) entry which is preliminary data.</text>
</comment>
<feature type="region of interest" description="Disordered" evidence="1">
    <location>
        <begin position="566"/>
        <end position="618"/>
    </location>
</feature>
<dbReference type="Pfam" id="PF03133">
    <property type="entry name" value="TTL"/>
    <property type="match status" value="1"/>
</dbReference>
<feature type="compositionally biased region" description="Low complexity" evidence="1">
    <location>
        <begin position="661"/>
        <end position="678"/>
    </location>
</feature>
<dbReference type="GO" id="GO:0070737">
    <property type="term" value="F:protein-glycine ligase activity, elongating"/>
    <property type="evidence" value="ECO:0007669"/>
    <property type="project" value="TreeGrafter"/>
</dbReference>
<dbReference type="EMBL" id="VSWD01000004">
    <property type="protein sequence ID" value="KAK3105402.1"/>
    <property type="molecule type" value="Genomic_DNA"/>
</dbReference>
<evidence type="ECO:0000313" key="3">
    <source>
        <dbReference type="Proteomes" id="UP001186944"/>
    </source>
</evidence>